<feature type="compositionally biased region" description="Low complexity" evidence="1">
    <location>
        <begin position="8"/>
        <end position="19"/>
    </location>
</feature>
<feature type="compositionally biased region" description="Polar residues" evidence="1">
    <location>
        <begin position="268"/>
        <end position="277"/>
    </location>
</feature>
<keyword evidence="3" id="KW-1185">Reference proteome</keyword>
<dbReference type="OrthoDB" id="5215637at2759"/>
<dbReference type="Proteomes" id="UP000076874">
    <property type="component" value="Unassembled WGS sequence"/>
</dbReference>
<dbReference type="EMBL" id="AZHD01000002">
    <property type="protein sequence ID" value="OAA66646.1"/>
    <property type="molecule type" value="Genomic_DNA"/>
</dbReference>
<feature type="region of interest" description="Disordered" evidence="1">
    <location>
        <begin position="261"/>
        <end position="280"/>
    </location>
</feature>
<gene>
    <name evidence="2" type="ORF">SPI_01222</name>
</gene>
<protein>
    <submittedName>
        <fullName evidence="2">Uncharacterized protein</fullName>
    </submittedName>
</protein>
<evidence type="ECO:0000256" key="1">
    <source>
        <dbReference type="SAM" id="MobiDB-lite"/>
    </source>
</evidence>
<sequence>MAKAEWPSWSSKMGFSSSSPQRLATPPASAPAMESKLFPNKEKASAWPWSPGGHRRGRNPIFDPVFALCSLLVLVTLLAQGVRAECYWPDGTENKGHEPCYANPGGAMGLCCRSGDVCLANGVCVSYNTGGGGSGGSGGLEQGIHSQRSYYRGSCTHADWSQGLNCPTACLNGSGLNPDSDVGMVQCPVAEHDWICLDDDYSKSNCSTGAYIVTLAPHPRTAHPSDYDWYTACKHRVVELQHVLFLLRIFNQRSVYDRSWGDKHDRLGNTNGASGQRSDPHSHDIVVAAASKFSVIQRKRNTLIRAESPPPRRSPDDFLGSSFGDPFFRTGSLHHHASNPTLNGRVNMASTSGDASIHNPSRANSLHAASILDSFGQHSNNNNNIHDRFSPEAVAMHDVRRMPSTGWERREFVDRVGGGGGGGNGYQGHHYQNEKRLNIPYDGRRIAPYRGVPPAELDGYSELPG</sequence>
<feature type="region of interest" description="Disordered" evidence="1">
    <location>
        <begin position="1"/>
        <end position="32"/>
    </location>
</feature>
<proteinExistence type="predicted"/>
<accession>A0A167YST2</accession>
<dbReference type="STRING" id="1081102.A0A167YST2"/>
<name>A0A167YST2_9HYPO</name>
<dbReference type="AlphaFoldDB" id="A0A167YST2"/>
<reference evidence="2 3" key="1">
    <citation type="journal article" date="2016" name="Genome Biol. Evol.">
        <title>Divergent and convergent evolution of fungal pathogenicity.</title>
        <authorList>
            <person name="Shang Y."/>
            <person name="Xiao G."/>
            <person name="Zheng P."/>
            <person name="Cen K."/>
            <person name="Zhan S."/>
            <person name="Wang C."/>
        </authorList>
    </citation>
    <scope>NUCLEOTIDE SEQUENCE [LARGE SCALE GENOMIC DNA]</scope>
    <source>
        <strain evidence="2 3">RCEF 264</strain>
    </source>
</reference>
<evidence type="ECO:0000313" key="2">
    <source>
        <dbReference type="EMBL" id="OAA66646.1"/>
    </source>
</evidence>
<comment type="caution">
    <text evidence="2">The sequence shown here is derived from an EMBL/GenBank/DDBJ whole genome shotgun (WGS) entry which is preliminary data.</text>
</comment>
<organism evidence="2 3">
    <name type="scientific">Niveomyces insectorum RCEF 264</name>
    <dbReference type="NCBI Taxonomy" id="1081102"/>
    <lineage>
        <taxon>Eukaryota</taxon>
        <taxon>Fungi</taxon>
        <taxon>Dikarya</taxon>
        <taxon>Ascomycota</taxon>
        <taxon>Pezizomycotina</taxon>
        <taxon>Sordariomycetes</taxon>
        <taxon>Hypocreomycetidae</taxon>
        <taxon>Hypocreales</taxon>
        <taxon>Cordycipitaceae</taxon>
        <taxon>Niveomyces</taxon>
    </lineage>
</organism>
<evidence type="ECO:0000313" key="3">
    <source>
        <dbReference type="Proteomes" id="UP000076874"/>
    </source>
</evidence>